<gene>
    <name evidence="18" type="ORF">CJ030_MR5G000213</name>
</gene>
<dbReference type="OrthoDB" id="8062037at2759"/>
<keyword evidence="12 16" id="KW-0472">Membrane</keyword>
<evidence type="ECO:0000256" key="1">
    <source>
        <dbReference type="ARBA" id="ARBA00000900"/>
    </source>
</evidence>
<dbReference type="PANTHER" id="PTHR45768">
    <property type="entry name" value="E3 UBIQUITIN-PROTEIN LIGASE RNF13-LIKE"/>
    <property type="match status" value="1"/>
</dbReference>
<dbReference type="PANTHER" id="PTHR45768:SF32">
    <property type="entry name" value="RING-TYPE DOMAIN-CONTAINING PROTEIN"/>
    <property type="match status" value="1"/>
</dbReference>
<keyword evidence="8 14" id="KW-0863">Zinc-finger</keyword>
<evidence type="ECO:0000256" key="11">
    <source>
        <dbReference type="ARBA" id="ARBA00022989"/>
    </source>
</evidence>
<dbReference type="InterPro" id="IPR001841">
    <property type="entry name" value="Znf_RING"/>
</dbReference>
<keyword evidence="9" id="KW-0833">Ubl conjugation pathway</keyword>
<dbReference type="EMBL" id="RXIC02000023">
    <property type="protein sequence ID" value="KAB1212192.1"/>
    <property type="molecule type" value="Genomic_DNA"/>
</dbReference>
<reference evidence="18 19" key="1">
    <citation type="journal article" date="2019" name="Plant Biotechnol. J.">
        <title>The red bayberry genome and genetic basis of sex determination.</title>
        <authorList>
            <person name="Jia H.M."/>
            <person name="Jia H.J."/>
            <person name="Cai Q.L."/>
            <person name="Wang Y."/>
            <person name="Zhao H.B."/>
            <person name="Yang W.F."/>
            <person name="Wang G.Y."/>
            <person name="Li Y.H."/>
            <person name="Zhan D.L."/>
            <person name="Shen Y.T."/>
            <person name="Niu Q.F."/>
            <person name="Chang L."/>
            <person name="Qiu J."/>
            <person name="Zhao L."/>
            <person name="Xie H.B."/>
            <person name="Fu W.Y."/>
            <person name="Jin J."/>
            <person name="Li X.W."/>
            <person name="Jiao Y."/>
            <person name="Zhou C.C."/>
            <person name="Tu T."/>
            <person name="Chai C.Y."/>
            <person name="Gao J.L."/>
            <person name="Fan L.J."/>
            <person name="van de Weg E."/>
            <person name="Wang J.Y."/>
            <person name="Gao Z.S."/>
        </authorList>
    </citation>
    <scope>NUCLEOTIDE SEQUENCE [LARGE SCALE GENOMIC DNA]</scope>
    <source>
        <tissue evidence="18">Leaves</tissue>
    </source>
</reference>
<dbReference type="GO" id="GO:0061630">
    <property type="term" value="F:ubiquitin protein ligase activity"/>
    <property type="evidence" value="ECO:0007669"/>
    <property type="project" value="UniProtKB-EC"/>
</dbReference>
<dbReference type="InterPro" id="IPR013083">
    <property type="entry name" value="Znf_RING/FYVE/PHD"/>
</dbReference>
<comment type="catalytic activity">
    <reaction evidence="1">
        <text>S-ubiquitinyl-[E2 ubiquitin-conjugating enzyme]-L-cysteine + [acceptor protein]-L-lysine = [E2 ubiquitin-conjugating enzyme]-L-cysteine + N(6)-ubiquitinyl-[acceptor protein]-L-lysine.</text>
        <dbReference type="EC" id="2.3.2.27"/>
    </reaction>
</comment>
<keyword evidence="10" id="KW-0862">Zinc</keyword>
<dbReference type="Pfam" id="PF13639">
    <property type="entry name" value="zf-RING_2"/>
    <property type="match status" value="1"/>
</dbReference>
<evidence type="ECO:0000256" key="6">
    <source>
        <dbReference type="ARBA" id="ARBA00022692"/>
    </source>
</evidence>
<comment type="caution">
    <text evidence="18">The sequence shown here is derived from an EMBL/GenBank/DDBJ whole genome shotgun (WGS) entry which is preliminary data.</text>
</comment>
<evidence type="ECO:0000256" key="3">
    <source>
        <dbReference type="ARBA" id="ARBA00004906"/>
    </source>
</evidence>
<keyword evidence="5" id="KW-0808">Transferase</keyword>
<evidence type="ECO:0000313" key="18">
    <source>
        <dbReference type="EMBL" id="KAB1212192.1"/>
    </source>
</evidence>
<evidence type="ECO:0000256" key="9">
    <source>
        <dbReference type="ARBA" id="ARBA00022786"/>
    </source>
</evidence>
<feature type="transmembrane region" description="Helical" evidence="16">
    <location>
        <begin position="53"/>
        <end position="75"/>
    </location>
</feature>
<feature type="domain" description="RING-type" evidence="17">
    <location>
        <begin position="142"/>
        <end position="184"/>
    </location>
</feature>
<dbReference type="GO" id="GO:0008270">
    <property type="term" value="F:zinc ion binding"/>
    <property type="evidence" value="ECO:0007669"/>
    <property type="project" value="UniProtKB-KW"/>
</dbReference>
<evidence type="ECO:0000256" key="4">
    <source>
        <dbReference type="ARBA" id="ARBA00012483"/>
    </source>
</evidence>
<evidence type="ECO:0000256" key="7">
    <source>
        <dbReference type="ARBA" id="ARBA00022723"/>
    </source>
</evidence>
<keyword evidence="6 16" id="KW-0812">Transmembrane</keyword>
<feature type="region of interest" description="Disordered" evidence="15">
    <location>
        <begin position="350"/>
        <end position="379"/>
    </location>
</feature>
<dbReference type="SUPFAM" id="SSF57850">
    <property type="entry name" value="RING/U-box"/>
    <property type="match status" value="1"/>
</dbReference>
<keyword evidence="11 16" id="KW-1133">Transmembrane helix</keyword>
<comment type="subcellular location">
    <subcellularLocation>
        <location evidence="2">Membrane</location>
        <topology evidence="2">Single-pass membrane protein</topology>
    </subcellularLocation>
</comment>
<organism evidence="18 19">
    <name type="scientific">Morella rubra</name>
    <name type="common">Chinese bayberry</name>
    <dbReference type="NCBI Taxonomy" id="262757"/>
    <lineage>
        <taxon>Eukaryota</taxon>
        <taxon>Viridiplantae</taxon>
        <taxon>Streptophyta</taxon>
        <taxon>Embryophyta</taxon>
        <taxon>Tracheophyta</taxon>
        <taxon>Spermatophyta</taxon>
        <taxon>Magnoliopsida</taxon>
        <taxon>eudicotyledons</taxon>
        <taxon>Gunneridae</taxon>
        <taxon>Pentapetalae</taxon>
        <taxon>rosids</taxon>
        <taxon>fabids</taxon>
        <taxon>Fagales</taxon>
        <taxon>Myricaceae</taxon>
        <taxon>Morella</taxon>
    </lineage>
</organism>
<keyword evidence="19" id="KW-1185">Reference proteome</keyword>
<dbReference type="EC" id="2.3.2.27" evidence="4"/>
<accession>A0A6A1VH44</accession>
<comment type="pathway">
    <text evidence="3">Protein modification; protein ubiquitination.</text>
</comment>
<protein>
    <recommendedName>
        <fullName evidence="4">RING-type E3 ubiquitin transferase</fullName>
        <ecNumber evidence="4">2.3.2.27</ecNumber>
    </recommendedName>
</protein>
<evidence type="ECO:0000256" key="12">
    <source>
        <dbReference type="ARBA" id="ARBA00023136"/>
    </source>
</evidence>
<evidence type="ECO:0000256" key="2">
    <source>
        <dbReference type="ARBA" id="ARBA00004167"/>
    </source>
</evidence>
<dbReference type="AlphaFoldDB" id="A0A6A1VH44"/>
<evidence type="ECO:0000259" key="17">
    <source>
        <dbReference type="PROSITE" id="PS50089"/>
    </source>
</evidence>
<name>A0A6A1VH44_9ROSI</name>
<sequence length="379" mass="42034">MLILLHETKQKYGSTVVYPPPQSSLSSFPVAYYSTNHEEEATPTSSVSGISPVLLLLIVILAVLFFIYGILHLLFRCFIKRPSSSTIYQSNRFTDTSGSRAFQRQLQQLFRLHDSGLEQAFIDALPVFYYKDIMGTDGPFDCAVCLCEFSEQDKLRLLPTCSHAFHIDCIDTWLLSNSTCPLCRRTLLGSSNRTQIPAFNFDVPRELSNRFPGDGESGFSSSQRTITIDESIGEKRVFSVRLGKFRSFHEGVASGERRGETSSRNLDARRCYSMGTFQYVVDDSALLVALSESGSGCGEGDGDSNVKFVKARGHPANFSVHGDVEGKKISDRAKGESFSVSKIWLWSKKSRYPSSSNSRMDLSPSLNVSVPINGETRAA</sequence>
<dbReference type="CDD" id="cd16461">
    <property type="entry name" value="RING-H2_EL5-like"/>
    <property type="match status" value="1"/>
</dbReference>
<evidence type="ECO:0000256" key="15">
    <source>
        <dbReference type="SAM" id="MobiDB-lite"/>
    </source>
</evidence>
<dbReference type="SMART" id="SM00184">
    <property type="entry name" value="RING"/>
    <property type="match status" value="1"/>
</dbReference>
<comment type="similarity">
    <text evidence="13">Belongs to the RING-type zinc finger family. ATL subfamily.</text>
</comment>
<evidence type="ECO:0000256" key="16">
    <source>
        <dbReference type="SAM" id="Phobius"/>
    </source>
</evidence>
<evidence type="ECO:0000256" key="5">
    <source>
        <dbReference type="ARBA" id="ARBA00022679"/>
    </source>
</evidence>
<dbReference type="PROSITE" id="PS50089">
    <property type="entry name" value="ZF_RING_2"/>
    <property type="match status" value="1"/>
</dbReference>
<dbReference type="FunFam" id="3.30.40.10:FF:000231">
    <property type="entry name" value="RING-H2 finger protein ATL46"/>
    <property type="match status" value="1"/>
</dbReference>
<dbReference type="Proteomes" id="UP000516437">
    <property type="component" value="Chromosome 5"/>
</dbReference>
<evidence type="ECO:0000256" key="13">
    <source>
        <dbReference type="ARBA" id="ARBA00024209"/>
    </source>
</evidence>
<evidence type="ECO:0000313" key="19">
    <source>
        <dbReference type="Proteomes" id="UP000516437"/>
    </source>
</evidence>
<dbReference type="Gene3D" id="3.30.40.10">
    <property type="entry name" value="Zinc/RING finger domain, C3HC4 (zinc finger)"/>
    <property type="match status" value="1"/>
</dbReference>
<keyword evidence="7" id="KW-0479">Metal-binding</keyword>
<dbReference type="GO" id="GO:0016020">
    <property type="term" value="C:membrane"/>
    <property type="evidence" value="ECO:0007669"/>
    <property type="project" value="UniProtKB-SubCell"/>
</dbReference>
<evidence type="ECO:0000256" key="8">
    <source>
        <dbReference type="ARBA" id="ARBA00022771"/>
    </source>
</evidence>
<proteinExistence type="inferred from homology"/>
<evidence type="ECO:0000256" key="10">
    <source>
        <dbReference type="ARBA" id="ARBA00022833"/>
    </source>
</evidence>
<evidence type="ECO:0000256" key="14">
    <source>
        <dbReference type="PROSITE-ProRule" id="PRU00175"/>
    </source>
</evidence>
<dbReference type="GO" id="GO:0031625">
    <property type="term" value="F:ubiquitin protein ligase binding"/>
    <property type="evidence" value="ECO:0007669"/>
    <property type="project" value="TreeGrafter"/>
</dbReference>